<dbReference type="SUPFAM" id="SSF88697">
    <property type="entry name" value="PUA domain-like"/>
    <property type="match status" value="1"/>
</dbReference>
<dbReference type="InterPro" id="IPR003111">
    <property type="entry name" value="Lon_prtase_N"/>
</dbReference>
<dbReference type="Gene3D" id="2.30.130.40">
    <property type="entry name" value="LON domain-like"/>
    <property type="match status" value="1"/>
</dbReference>
<sequence length="197" mass="21895">MTENTMGETLPIFPLSTVLFPEGVLPLRIFEPRYLDMVADCLRNDAGFGVCLLRGGREVGPAASCHDVGTLAMIEDWEQGEEGLLHIAARGRQRFRLLDARVQPNQLTLGEVEWLEPEAVVPVPAGARLLPGLLGRLLEELGPPFDRLARREDDLGWVTARLTEILPLPLATKQAWLEAADPQQRAEGLLEFLRSQR</sequence>
<dbReference type="PROSITE" id="PS51787">
    <property type="entry name" value="LON_N"/>
    <property type="match status" value="1"/>
</dbReference>
<dbReference type="KEGG" id="ttc:FOKN1_0764"/>
<dbReference type="EMBL" id="AP018052">
    <property type="protein sequence ID" value="BAZ93166.1"/>
    <property type="molecule type" value="Genomic_DNA"/>
</dbReference>
<name>A0A1Z4VNF5_9GAMM</name>
<keyword evidence="3" id="KW-1185">Reference proteome</keyword>
<dbReference type="Pfam" id="PF02190">
    <property type="entry name" value="LON_substr_bdg"/>
    <property type="match status" value="1"/>
</dbReference>
<dbReference type="PANTHER" id="PTHR46732">
    <property type="entry name" value="ATP-DEPENDENT PROTEASE LA (LON) DOMAIN PROTEIN"/>
    <property type="match status" value="1"/>
</dbReference>
<proteinExistence type="predicted"/>
<evidence type="ECO:0000313" key="2">
    <source>
        <dbReference type="EMBL" id="BAZ93166.1"/>
    </source>
</evidence>
<dbReference type="Gene3D" id="1.10.4060.10">
    <property type="entry name" value="BPP1347 like domain"/>
    <property type="match status" value="1"/>
</dbReference>
<accession>A0A1Z4VNF5</accession>
<gene>
    <name evidence="2" type="ORF">FOKN1_0764</name>
</gene>
<reference evidence="2 3" key="1">
    <citation type="submission" date="2017-05" db="EMBL/GenBank/DDBJ databases">
        <title>Thiocyanate degradation by Thiohalobacter thiocyanaticus FOKN1.</title>
        <authorList>
            <person name="Oshiki M."/>
            <person name="Fukushima T."/>
            <person name="Kawano S."/>
            <person name="Nakagawa J."/>
        </authorList>
    </citation>
    <scope>NUCLEOTIDE SEQUENCE [LARGE SCALE GENOMIC DNA]</scope>
    <source>
        <strain evidence="2 3">FOKN1</strain>
    </source>
</reference>
<protein>
    <submittedName>
        <fullName evidence="2">Peptidase S16, ion domain protein</fullName>
    </submittedName>
</protein>
<dbReference type="InterPro" id="IPR015947">
    <property type="entry name" value="PUA-like_sf"/>
</dbReference>
<dbReference type="PANTHER" id="PTHR46732:SF8">
    <property type="entry name" value="ATP-DEPENDENT PROTEASE LA (LON) DOMAIN PROTEIN"/>
    <property type="match status" value="1"/>
</dbReference>
<feature type="domain" description="Lon N-terminal" evidence="1">
    <location>
        <begin position="10"/>
        <end position="197"/>
    </location>
</feature>
<dbReference type="RefSeq" id="WP_231971556.1">
    <property type="nucleotide sequence ID" value="NZ_AP018052.1"/>
</dbReference>
<dbReference type="AlphaFoldDB" id="A0A1Z4VNF5"/>
<organism evidence="2 3">
    <name type="scientific">Thiohalobacter thiocyanaticus</name>
    <dbReference type="NCBI Taxonomy" id="585455"/>
    <lineage>
        <taxon>Bacteria</taxon>
        <taxon>Pseudomonadati</taxon>
        <taxon>Pseudomonadota</taxon>
        <taxon>Gammaproteobacteria</taxon>
        <taxon>Thiohalobacterales</taxon>
        <taxon>Thiohalobacteraceae</taxon>
        <taxon>Thiohalobacter</taxon>
    </lineage>
</organism>
<evidence type="ECO:0000313" key="3">
    <source>
        <dbReference type="Proteomes" id="UP000218765"/>
    </source>
</evidence>
<dbReference type="Proteomes" id="UP000218765">
    <property type="component" value="Chromosome"/>
</dbReference>
<evidence type="ECO:0000259" key="1">
    <source>
        <dbReference type="PROSITE" id="PS51787"/>
    </source>
</evidence>
<dbReference type="SMART" id="SM00464">
    <property type="entry name" value="LON"/>
    <property type="match status" value="1"/>
</dbReference>
<dbReference type="InterPro" id="IPR046336">
    <property type="entry name" value="Lon_prtase_N_sf"/>
</dbReference>